<dbReference type="AlphaFoldDB" id="A0A7V8NUU7"/>
<feature type="domain" description="DUF4440" evidence="2">
    <location>
        <begin position="16"/>
        <end position="98"/>
    </location>
</feature>
<feature type="compositionally biased region" description="Basic and acidic residues" evidence="1">
    <location>
        <begin position="23"/>
        <end position="32"/>
    </location>
</feature>
<proteinExistence type="predicted"/>
<sequence>MTEPAKTEPAKSEALDFQGTSSEGKRYTKQEEVAGAADATKTVRDCRLIEATVRFFGDNLAMVYGSESTVRKEKDGTEKPLCMIWTDTWFKRNGKWQVVAAQDTQFDCK</sequence>
<dbReference type="Gene3D" id="3.10.450.50">
    <property type="match status" value="1"/>
</dbReference>
<protein>
    <submittedName>
        <fullName evidence="3">Nuclear transport factor 2 family protein</fullName>
    </submittedName>
</protein>
<name>A0A7V8NUU7_9BACT</name>
<dbReference type="InterPro" id="IPR032710">
    <property type="entry name" value="NTF2-like_dom_sf"/>
</dbReference>
<feature type="region of interest" description="Disordered" evidence="1">
    <location>
        <begin position="1"/>
        <end position="37"/>
    </location>
</feature>
<comment type="caution">
    <text evidence="3">The sequence shown here is derived from an EMBL/GenBank/DDBJ whole genome shotgun (WGS) entry which is preliminary data.</text>
</comment>
<evidence type="ECO:0000313" key="3">
    <source>
        <dbReference type="EMBL" id="MBA0087965.1"/>
    </source>
</evidence>
<dbReference type="Pfam" id="PF14534">
    <property type="entry name" value="DUF4440"/>
    <property type="match status" value="1"/>
</dbReference>
<evidence type="ECO:0000313" key="4">
    <source>
        <dbReference type="Proteomes" id="UP000567293"/>
    </source>
</evidence>
<feature type="compositionally biased region" description="Basic and acidic residues" evidence="1">
    <location>
        <begin position="1"/>
        <end position="14"/>
    </location>
</feature>
<gene>
    <name evidence="3" type="ORF">HRJ53_23515</name>
</gene>
<organism evidence="3 4">
    <name type="scientific">Candidatus Acidiferrum panamense</name>
    <dbReference type="NCBI Taxonomy" id="2741543"/>
    <lineage>
        <taxon>Bacteria</taxon>
        <taxon>Pseudomonadati</taxon>
        <taxon>Acidobacteriota</taxon>
        <taxon>Terriglobia</taxon>
        <taxon>Candidatus Acidiferrales</taxon>
        <taxon>Candidatus Acidiferrum</taxon>
    </lineage>
</organism>
<evidence type="ECO:0000259" key="2">
    <source>
        <dbReference type="Pfam" id="PF14534"/>
    </source>
</evidence>
<accession>A0A7V8NUU7</accession>
<dbReference type="InterPro" id="IPR027843">
    <property type="entry name" value="DUF4440"/>
</dbReference>
<dbReference type="SUPFAM" id="SSF54427">
    <property type="entry name" value="NTF2-like"/>
    <property type="match status" value="1"/>
</dbReference>
<evidence type="ECO:0000256" key="1">
    <source>
        <dbReference type="SAM" id="MobiDB-lite"/>
    </source>
</evidence>
<dbReference type="Proteomes" id="UP000567293">
    <property type="component" value="Unassembled WGS sequence"/>
</dbReference>
<dbReference type="EMBL" id="JACDQQ010002270">
    <property type="protein sequence ID" value="MBA0087965.1"/>
    <property type="molecule type" value="Genomic_DNA"/>
</dbReference>
<reference evidence="3" key="1">
    <citation type="submission" date="2020-06" db="EMBL/GenBank/DDBJ databases">
        <title>Legume-microbial interactions unlock mineral nutrients during tropical forest succession.</title>
        <authorList>
            <person name="Epihov D.Z."/>
        </authorList>
    </citation>
    <scope>NUCLEOTIDE SEQUENCE [LARGE SCALE GENOMIC DNA]</scope>
    <source>
        <strain evidence="3">Pan2503</strain>
    </source>
</reference>
<keyword evidence="4" id="KW-1185">Reference proteome</keyword>